<dbReference type="AlphaFoldDB" id="A0A1R4HZ07"/>
<name>A0A1R4HZ07_9GAMM</name>
<sequence>MTVIDASKGSPAVFYSVSALFLINTLLIPTPFWGDVLSASLE</sequence>
<evidence type="ECO:0000256" key="1">
    <source>
        <dbReference type="SAM" id="Phobius"/>
    </source>
</evidence>
<organism evidence="2 3">
    <name type="scientific">Halomonas citrativorans</name>
    <dbReference type="NCBI Taxonomy" id="2742612"/>
    <lineage>
        <taxon>Bacteria</taxon>
        <taxon>Pseudomonadati</taxon>
        <taxon>Pseudomonadota</taxon>
        <taxon>Gammaproteobacteria</taxon>
        <taxon>Oceanospirillales</taxon>
        <taxon>Halomonadaceae</taxon>
        <taxon>Halomonas</taxon>
    </lineage>
</organism>
<gene>
    <name evidence="2" type="ORF">CZ787_08700</name>
</gene>
<keyword evidence="1" id="KW-0812">Transmembrane</keyword>
<dbReference type="Proteomes" id="UP000196331">
    <property type="component" value="Unassembled WGS sequence"/>
</dbReference>
<keyword evidence="1" id="KW-1133">Transmembrane helix</keyword>
<reference evidence="2 3" key="1">
    <citation type="submission" date="2017-02" db="EMBL/GenBank/DDBJ databases">
        <authorList>
            <person name="Dridi B."/>
        </authorList>
    </citation>
    <scope>NUCLEOTIDE SEQUENCE [LARGE SCALE GENOMIC DNA]</scope>
    <source>
        <strain evidence="2 3">JB380</strain>
    </source>
</reference>
<keyword evidence="1" id="KW-0472">Membrane</keyword>
<proteinExistence type="predicted"/>
<comment type="caution">
    <text evidence="2">The sequence shown here is derived from an EMBL/GenBank/DDBJ whole genome shotgun (WGS) entry which is preliminary data.</text>
</comment>
<evidence type="ECO:0000313" key="3">
    <source>
        <dbReference type="Proteomes" id="UP000196331"/>
    </source>
</evidence>
<feature type="transmembrane region" description="Helical" evidence="1">
    <location>
        <begin position="12"/>
        <end position="33"/>
    </location>
</feature>
<evidence type="ECO:0000313" key="2">
    <source>
        <dbReference type="EMBL" id="SJN12716.1"/>
    </source>
</evidence>
<accession>A0A1R4HZ07</accession>
<protein>
    <submittedName>
        <fullName evidence="2">Uncharacterized protein</fullName>
    </submittedName>
</protein>
<dbReference type="EMBL" id="FUKM01000033">
    <property type="protein sequence ID" value="SJN12716.1"/>
    <property type="molecule type" value="Genomic_DNA"/>
</dbReference>